<comment type="pathway">
    <text evidence="6">Carbohydrate metabolism; D-tagatose 6-phosphate degradation; D-glyceraldehyde 3-phosphate and glycerone phosphate from D-tagatose 6-phosphate: step 1/2.</text>
</comment>
<keyword evidence="9" id="KW-1185">Reference proteome</keyword>
<keyword evidence="3 6" id="KW-0547">Nucleotide-binding</keyword>
<dbReference type="Gene3D" id="3.40.1190.20">
    <property type="match status" value="1"/>
</dbReference>
<sequence>MGGSGRVVCVTLNAAIDRTYYHEDLRIGHINRVQKVVSQAGGKGNNVARAIHRLGGCVTATGFVAGQNGQFIEVGLQKEGIATAFCTVPAGESRVCLTLVDAANHTATEFMEPGVAITMRDVEQLCQQLKGMVEPGSFVIFSGSLPPGCTISAFAHLIEVTQRLGARVVVDTSGDALIHAARCRPYAMKPNEHEVEALLANASGAESELPADRETKLRDMLVQLQQSGVALPIVTLGSNGCIACDHDTIYRVHAPEVSVKNAVGSGDCFLGGVVYGLATGQSISSALAIGTAAGAVNATKESAGMIQHEEVMHLAGQIQVTAEPWVQAHTSPRS</sequence>
<name>A0ABV5A9D3_9BACL</name>
<gene>
    <name evidence="8" type="ORF">KKP3000_001134</name>
</gene>
<proteinExistence type="inferred from homology"/>
<dbReference type="Pfam" id="PF00294">
    <property type="entry name" value="PfkB"/>
    <property type="match status" value="1"/>
</dbReference>
<dbReference type="InterPro" id="IPR017583">
    <property type="entry name" value="Tagatose/fructose_Pkinase"/>
</dbReference>
<dbReference type="PIRSF" id="PIRSF000535">
    <property type="entry name" value="1PFK/6PFK/LacC"/>
    <property type="match status" value="1"/>
</dbReference>
<comment type="similarity">
    <text evidence="6">Belongs to the carbohydrate kinase PfkB family. LacC subfamily.</text>
</comment>
<feature type="domain" description="Carbohydrate kinase PfkB" evidence="7">
    <location>
        <begin position="14"/>
        <end position="304"/>
    </location>
</feature>
<dbReference type="PANTHER" id="PTHR46566">
    <property type="entry name" value="1-PHOSPHOFRUCTOKINASE-RELATED"/>
    <property type="match status" value="1"/>
</dbReference>
<comment type="catalytic activity">
    <reaction evidence="6">
        <text>D-tagatofuranose 6-phosphate + ATP = D-tagatofuranose 1,6-bisphosphate + ADP + H(+)</text>
        <dbReference type="Rhea" id="RHEA:12420"/>
        <dbReference type="ChEBI" id="CHEBI:15378"/>
        <dbReference type="ChEBI" id="CHEBI:30616"/>
        <dbReference type="ChEBI" id="CHEBI:58694"/>
        <dbReference type="ChEBI" id="CHEBI:58695"/>
        <dbReference type="ChEBI" id="CHEBI:456216"/>
        <dbReference type="EC" id="2.7.1.144"/>
    </reaction>
</comment>
<protein>
    <recommendedName>
        <fullName evidence="6">Tagatose-6-phosphate kinase</fullName>
        <ecNumber evidence="6">2.7.1.144</ecNumber>
    </recommendedName>
</protein>
<keyword evidence="2 6" id="KW-0808">Transferase</keyword>
<dbReference type="SUPFAM" id="SSF53613">
    <property type="entry name" value="Ribokinase-like"/>
    <property type="match status" value="1"/>
</dbReference>
<evidence type="ECO:0000259" key="7">
    <source>
        <dbReference type="Pfam" id="PF00294"/>
    </source>
</evidence>
<keyword evidence="5 6" id="KW-0067">ATP-binding</keyword>
<accession>A0ABV5A9D3</accession>
<dbReference type="InterPro" id="IPR029056">
    <property type="entry name" value="Ribokinase-like"/>
</dbReference>
<evidence type="ECO:0000256" key="3">
    <source>
        <dbReference type="ARBA" id="ARBA00022741"/>
    </source>
</evidence>
<keyword evidence="4" id="KW-0418">Kinase</keyword>
<evidence type="ECO:0000313" key="8">
    <source>
        <dbReference type="EMBL" id="MFB5188701.1"/>
    </source>
</evidence>
<evidence type="ECO:0000256" key="5">
    <source>
        <dbReference type="ARBA" id="ARBA00022840"/>
    </source>
</evidence>
<organism evidence="8 9">
    <name type="scientific">Alicyclobacillus fastidiosus</name>
    <dbReference type="NCBI Taxonomy" id="392011"/>
    <lineage>
        <taxon>Bacteria</taxon>
        <taxon>Bacillati</taxon>
        <taxon>Bacillota</taxon>
        <taxon>Bacilli</taxon>
        <taxon>Bacillales</taxon>
        <taxon>Alicyclobacillaceae</taxon>
        <taxon>Alicyclobacillus</taxon>
    </lineage>
</organism>
<dbReference type="Proteomes" id="UP001579974">
    <property type="component" value="Unassembled WGS sequence"/>
</dbReference>
<dbReference type="CDD" id="cd01164">
    <property type="entry name" value="FruK_PfkB_like"/>
    <property type="match status" value="1"/>
</dbReference>
<evidence type="ECO:0000256" key="4">
    <source>
        <dbReference type="ARBA" id="ARBA00022777"/>
    </source>
</evidence>
<keyword evidence="6" id="KW-0423">Lactose metabolism</keyword>
<dbReference type="EMBL" id="JBDXSU010000001">
    <property type="protein sequence ID" value="MFB5188701.1"/>
    <property type="molecule type" value="Genomic_DNA"/>
</dbReference>
<comment type="similarity">
    <text evidence="1">Belongs to the carbohydrate kinase pfkB family.</text>
</comment>
<dbReference type="NCBIfam" id="TIGR03168">
    <property type="entry name" value="1-PFK"/>
    <property type="match status" value="1"/>
</dbReference>
<evidence type="ECO:0000256" key="6">
    <source>
        <dbReference type="PIRNR" id="PIRNR000535"/>
    </source>
</evidence>
<dbReference type="PANTHER" id="PTHR46566:SF2">
    <property type="entry name" value="ATP-DEPENDENT 6-PHOSPHOFRUCTOKINASE ISOZYME 2"/>
    <property type="match status" value="1"/>
</dbReference>
<evidence type="ECO:0000256" key="2">
    <source>
        <dbReference type="ARBA" id="ARBA00022679"/>
    </source>
</evidence>
<dbReference type="InterPro" id="IPR011611">
    <property type="entry name" value="PfkB_dom"/>
</dbReference>
<dbReference type="RefSeq" id="WP_275475542.1">
    <property type="nucleotide sequence ID" value="NZ_CP162940.1"/>
</dbReference>
<dbReference type="EC" id="2.7.1.144" evidence="6"/>
<comment type="caution">
    <text evidence="8">The sequence shown here is derived from an EMBL/GenBank/DDBJ whole genome shotgun (WGS) entry which is preliminary data.</text>
</comment>
<evidence type="ECO:0000313" key="9">
    <source>
        <dbReference type="Proteomes" id="UP001579974"/>
    </source>
</evidence>
<reference evidence="8 9" key="1">
    <citation type="journal article" date="2024" name="Int. J. Mol. Sci.">
        <title>Exploration of Alicyclobacillus spp. Genome in Search of Antibiotic Resistance.</title>
        <authorList>
            <person name="Bucka-Kolendo J."/>
            <person name="Kiousi D.E."/>
            <person name="Dekowska A."/>
            <person name="Mikolajczuk-Szczyrba A."/>
            <person name="Karadedos D.M."/>
            <person name="Michael P."/>
            <person name="Galanis A."/>
            <person name="Sokolowska B."/>
        </authorList>
    </citation>
    <scope>NUCLEOTIDE SEQUENCE [LARGE SCALE GENOMIC DNA]</scope>
    <source>
        <strain evidence="8 9">KKP 3000</strain>
    </source>
</reference>
<evidence type="ECO:0000256" key="1">
    <source>
        <dbReference type="ARBA" id="ARBA00005380"/>
    </source>
</evidence>